<dbReference type="EMBL" id="CP095053">
    <property type="protein sequence ID" value="UOR04108.1"/>
    <property type="molecule type" value="Genomic_DNA"/>
</dbReference>
<proteinExistence type="predicted"/>
<keyword evidence="2" id="KW-1185">Reference proteome</keyword>
<protein>
    <submittedName>
        <fullName evidence="1">Uncharacterized protein</fullName>
    </submittedName>
</protein>
<accession>A0A8T9SPP2</accession>
<dbReference type="AlphaFoldDB" id="A0A8T9SPP2"/>
<evidence type="ECO:0000313" key="2">
    <source>
        <dbReference type="Proteomes" id="UP000829925"/>
    </source>
</evidence>
<name>A0A8T9SPP2_9BACT</name>
<organism evidence="1 2">
    <name type="scientific">Hymenobacter aerilatus</name>
    <dbReference type="NCBI Taxonomy" id="2932251"/>
    <lineage>
        <taxon>Bacteria</taxon>
        <taxon>Pseudomonadati</taxon>
        <taxon>Bacteroidota</taxon>
        <taxon>Cytophagia</taxon>
        <taxon>Cytophagales</taxon>
        <taxon>Hymenobacteraceae</taxon>
        <taxon>Hymenobacter</taxon>
    </lineage>
</organism>
<dbReference type="Proteomes" id="UP000829925">
    <property type="component" value="Chromosome"/>
</dbReference>
<reference evidence="1 2" key="1">
    <citation type="submission" date="2022-04" db="EMBL/GenBank/DDBJ databases">
        <title>Hymenobacter sp. isolated from the air.</title>
        <authorList>
            <person name="Won M."/>
            <person name="Lee C.-M."/>
            <person name="Woen H.-Y."/>
            <person name="Kwon S.-W."/>
        </authorList>
    </citation>
    <scope>NUCLEOTIDE SEQUENCE [LARGE SCALE GENOMIC DNA]</scope>
    <source>
        <strain evidence="2">5413 J-13</strain>
    </source>
</reference>
<dbReference type="KEGG" id="haei:MUN82_14280"/>
<sequence>MANLPSAHSSDILLTHTIQALLQGPTGMPVSTALTHIDQWYQLLLDSGIPAFQDIARELGNLQSLISTDLKAFDGKSIGSSLSMLGAQTIQAADQVEDVLKADLSKLGDLLIKFGGDLENHVSTL</sequence>
<dbReference type="RefSeq" id="WP_245091467.1">
    <property type="nucleotide sequence ID" value="NZ_CP095053.1"/>
</dbReference>
<gene>
    <name evidence="1" type="ORF">MUN82_14280</name>
</gene>
<evidence type="ECO:0000313" key="1">
    <source>
        <dbReference type="EMBL" id="UOR04108.1"/>
    </source>
</evidence>